<dbReference type="SUPFAM" id="SSF53448">
    <property type="entry name" value="Nucleotide-diphospho-sugar transferases"/>
    <property type="match status" value="1"/>
</dbReference>
<dbReference type="AlphaFoldDB" id="A0A1T5FQB2"/>
<keyword evidence="2 4" id="KW-0808">Transferase</keyword>
<name>A0A1T5FQB2_9SPHI</name>
<dbReference type="Pfam" id="PF00535">
    <property type="entry name" value="Glycos_transf_2"/>
    <property type="match status" value="1"/>
</dbReference>
<organism evidence="4 5">
    <name type="scientific">Parapedobacter luteus</name>
    <dbReference type="NCBI Taxonomy" id="623280"/>
    <lineage>
        <taxon>Bacteria</taxon>
        <taxon>Pseudomonadati</taxon>
        <taxon>Bacteroidota</taxon>
        <taxon>Sphingobacteriia</taxon>
        <taxon>Sphingobacteriales</taxon>
        <taxon>Sphingobacteriaceae</taxon>
        <taxon>Parapedobacter</taxon>
    </lineage>
</organism>
<dbReference type="OrthoDB" id="927791at2"/>
<gene>
    <name evidence="4" type="ORF">SAMN05660226_04134</name>
</gene>
<dbReference type="Gene3D" id="3.90.550.10">
    <property type="entry name" value="Spore Coat Polysaccharide Biosynthesis Protein SpsA, Chain A"/>
    <property type="match status" value="1"/>
</dbReference>
<protein>
    <submittedName>
        <fullName evidence="4">Glycosyltransferase involved in cell wall bisynthesis</fullName>
    </submittedName>
</protein>
<evidence type="ECO:0000313" key="4">
    <source>
        <dbReference type="EMBL" id="SKB98324.1"/>
    </source>
</evidence>
<dbReference type="RefSeq" id="WP_079718743.1">
    <property type="nucleotide sequence ID" value="NZ_FUYS01000020.1"/>
</dbReference>
<dbReference type="GO" id="GO:0016758">
    <property type="term" value="F:hexosyltransferase activity"/>
    <property type="evidence" value="ECO:0007669"/>
    <property type="project" value="UniProtKB-ARBA"/>
</dbReference>
<keyword evidence="5" id="KW-1185">Reference proteome</keyword>
<proteinExistence type="predicted"/>
<dbReference type="InterPro" id="IPR029044">
    <property type="entry name" value="Nucleotide-diphossugar_trans"/>
</dbReference>
<sequence>MNPLMQDYKISIIVAIYNVEDYLKECIDSILAQTYSNFEALLVNDGSTDHSGEICDDFALKDNRIRVVHKANGGLSEARNYGIDQANGDFICFIDGDDYVHPEYIEKLYRSININNADIAICDFYEIGDGRLIDSDQETYYDKEVIEKQDFLLNYLGRVRSHHSKCNVVAWNKLIKKNCLKDLRFKVGYKHEDMFFIHHLINRANTLSIVFDKLYYYRQRSSSISNDSNLINDYHKYLAITDRADFYNNIFCNEERFIHNERKRLRMLVDLFNRGYHSLRSELLQNFRKIISYNLVSKRDLAKTLFNLVKSVGK</sequence>
<dbReference type="STRING" id="623280.SAMN05660226_04134"/>
<accession>A0A1T5FQB2</accession>
<reference evidence="4 5" key="1">
    <citation type="submission" date="2017-02" db="EMBL/GenBank/DDBJ databases">
        <authorList>
            <person name="Peterson S.W."/>
        </authorList>
    </citation>
    <scope>NUCLEOTIDE SEQUENCE [LARGE SCALE GENOMIC DNA]</scope>
    <source>
        <strain evidence="4 5">DSM 22899</strain>
    </source>
</reference>
<dbReference type="InterPro" id="IPR001173">
    <property type="entry name" value="Glyco_trans_2-like"/>
</dbReference>
<evidence type="ECO:0000313" key="5">
    <source>
        <dbReference type="Proteomes" id="UP000190541"/>
    </source>
</evidence>
<keyword evidence="1" id="KW-0328">Glycosyltransferase</keyword>
<evidence type="ECO:0000256" key="1">
    <source>
        <dbReference type="ARBA" id="ARBA00022676"/>
    </source>
</evidence>
<dbReference type="PANTHER" id="PTHR22916">
    <property type="entry name" value="GLYCOSYLTRANSFERASE"/>
    <property type="match status" value="1"/>
</dbReference>
<feature type="domain" description="Glycosyltransferase 2-like" evidence="3">
    <location>
        <begin position="11"/>
        <end position="163"/>
    </location>
</feature>
<dbReference type="Proteomes" id="UP000190541">
    <property type="component" value="Unassembled WGS sequence"/>
</dbReference>
<dbReference type="EMBL" id="FUYS01000020">
    <property type="protein sequence ID" value="SKB98324.1"/>
    <property type="molecule type" value="Genomic_DNA"/>
</dbReference>
<dbReference type="CDD" id="cd00761">
    <property type="entry name" value="Glyco_tranf_GTA_type"/>
    <property type="match status" value="1"/>
</dbReference>
<evidence type="ECO:0000259" key="3">
    <source>
        <dbReference type="Pfam" id="PF00535"/>
    </source>
</evidence>
<dbReference type="PANTHER" id="PTHR22916:SF51">
    <property type="entry name" value="GLYCOSYLTRANSFERASE EPSH-RELATED"/>
    <property type="match status" value="1"/>
</dbReference>
<evidence type="ECO:0000256" key="2">
    <source>
        <dbReference type="ARBA" id="ARBA00022679"/>
    </source>
</evidence>